<feature type="compositionally biased region" description="Basic and acidic residues" evidence="1">
    <location>
        <begin position="180"/>
        <end position="193"/>
    </location>
</feature>
<dbReference type="Pfam" id="PF03732">
    <property type="entry name" value="Retrotrans_gag"/>
    <property type="match status" value="1"/>
</dbReference>
<sequence length="226" mass="25720">MQKMTQIMANLQEALSYESSRPPAFKNPSLKAPNSLIGLSPSKKKILYATSFLIGRASKCIELYLSNLTNQVASYLLNSWHLFKDQILTLFGDQNEVRNAEAGLIALRMNKGGHVSLYIADFRSLVSRIGDWGERALIHHFRKGLQSRILDQLASNSSRIDCPQDLVDITLELDTRYHERHKENSHHQEKKPEASSSNACQPQNSLISSQKKKNNFRRRISPILLY</sequence>
<comment type="caution">
    <text evidence="3">The sequence shown here is derived from an EMBL/GenBank/DDBJ whole genome shotgun (WGS) entry which is preliminary data.</text>
</comment>
<feature type="domain" description="Retrotransposon gag" evidence="2">
    <location>
        <begin position="48"/>
        <end position="146"/>
    </location>
</feature>
<evidence type="ECO:0000313" key="4">
    <source>
        <dbReference type="Proteomes" id="UP000765509"/>
    </source>
</evidence>
<dbReference type="OrthoDB" id="5582182at2759"/>
<dbReference type="AlphaFoldDB" id="A0A9Q3BZ62"/>
<dbReference type="EMBL" id="AVOT02003651">
    <property type="protein sequence ID" value="MBW0474184.1"/>
    <property type="molecule type" value="Genomic_DNA"/>
</dbReference>
<proteinExistence type="predicted"/>
<evidence type="ECO:0000259" key="2">
    <source>
        <dbReference type="Pfam" id="PF03732"/>
    </source>
</evidence>
<dbReference type="InterPro" id="IPR005162">
    <property type="entry name" value="Retrotrans_gag_dom"/>
</dbReference>
<feature type="compositionally biased region" description="Polar residues" evidence="1">
    <location>
        <begin position="194"/>
        <end position="209"/>
    </location>
</feature>
<organism evidence="3 4">
    <name type="scientific">Austropuccinia psidii MF-1</name>
    <dbReference type="NCBI Taxonomy" id="1389203"/>
    <lineage>
        <taxon>Eukaryota</taxon>
        <taxon>Fungi</taxon>
        <taxon>Dikarya</taxon>
        <taxon>Basidiomycota</taxon>
        <taxon>Pucciniomycotina</taxon>
        <taxon>Pucciniomycetes</taxon>
        <taxon>Pucciniales</taxon>
        <taxon>Sphaerophragmiaceae</taxon>
        <taxon>Austropuccinia</taxon>
    </lineage>
</organism>
<protein>
    <recommendedName>
        <fullName evidence="2">Retrotransposon gag domain-containing protein</fullName>
    </recommendedName>
</protein>
<feature type="region of interest" description="Disordered" evidence="1">
    <location>
        <begin position="180"/>
        <end position="213"/>
    </location>
</feature>
<reference evidence="3" key="1">
    <citation type="submission" date="2021-03" db="EMBL/GenBank/DDBJ databases">
        <title>Draft genome sequence of rust myrtle Austropuccinia psidii MF-1, a brazilian biotype.</title>
        <authorList>
            <person name="Quecine M.C."/>
            <person name="Pachon D.M.R."/>
            <person name="Bonatelli M.L."/>
            <person name="Correr F.H."/>
            <person name="Franceschini L.M."/>
            <person name="Leite T.F."/>
            <person name="Margarido G.R.A."/>
            <person name="Almeida C.A."/>
            <person name="Ferrarezi J.A."/>
            <person name="Labate C.A."/>
        </authorList>
    </citation>
    <scope>NUCLEOTIDE SEQUENCE</scope>
    <source>
        <strain evidence="3">MF-1</strain>
    </source>
</reference>
<evidence type="ECO:0000256" key="1">
    <source>
        <dbReference type="SAM" id="MobiDB-lite"/>
    </source>
</evidence>
<gene>
    <name evidence="3" type="ORF">O181_013899</name>
</gene>
<evidence type="ECO:0000313" key="3">
    <source>
        <dbReference type="EMBL" id="MBW0474184.1"/>
    </source>
</evidence>
<accession>A0A9Q3BZ62</accession>
<keyword evidence="4" id="KW-1185">Reference proteome</keyword>
<name>A0A9Q3BZ62_9BASI</name>
<dbReference type="Proteomes" id="UP000765509">
    <property type="component" value="Unassembled WGS sequence"/>
</dbReference>